<reference evidence="4" key="1">
    <citation type="submission" date="2016-10" db="EMBL/GenBank/DDBJ databases">
        <authorList>
            <person name="Varghese N."/>
            <person name="Submissions S."/>
        </authorList>
    </citation>
    <scope>NUCLEOTIDE SEQUENCE [LARGE SCALE GENOMIC DNA]</scope>
    <source>
        <strain evidence="4">CCTCC 2012022</strain>
    </source>
</reference>
<dbReference type="STRING" id="1245526.SAMN05216580_2830"/>
<protein>
    <submittedName>
        <fullName evidence="3">Cysteine-rich secretory protein family protein</fullName>
    </submittedName>
</protein>
<evidence type="ECO:0000313" key="4">
    <source>
        <dbReference type="Proteomes" id="UP000243063"/>
    </source>
</evidence>
<dbReference type="SUPFAM" id="SSF55797">
    <property type="entry name" value="PR-1-like"/>
    <property type="match status" value="1"/>
</dbReference>
<evidence type="ECO:0000256" key="1">
    <source>
        <dbReference type="SAM" id="SignalP"/>
    </source>
</evidence>
<feature type="signal peptide" evidence="1">
    <location>
        <begin position="1"/>
        <end position="23"/>
    </location>
</feature>
<dbReference type="EMBL" id="LT629780">
    <property type="protein sequence ID" value="SDU40845.1"/>
    <property type="molecule type" value="Genomic_DNA"/>
</dbReference>
<sequence length="282" mass="29120">MLSASFVAGLAALSLGLSCGAVAAGEEAQLLGALNAYRAQVQSCAGEAAGELPPLSADPRLIQPAGVVGDLQAALSRSGYPMVDAQAITLSGPRDAPAAMEMLRQSFCQVVLAPQYVDVGIHHVGRDWRVVLARPLLGGKLGDWQAEGRKLLDAVNAARAQARQCGSQPFAAAAPLSWSEVLGAAAQGHSRAMANGNFFAHQDRDGYTPSDRAELAGYQGRQVGENIAAALDGASRVVDGWLASPAHCANLMNPQFSELGAAYAVDPKSAAGIYWTALFGAP</sequence>
<dbReference type="PANTHER" id="PTHR31157:SF1">
    <property type="entry name" value="SCP DOMAIN-CONTAINING PROTEIN"/>
    <property type="match status" value="1"/>
</dbReference>
<dbReference type="OrthoDB" id="68195at2"/>
<accession>A0A1H2IA27</accession>
<keyword evidence="4" id="KW-1185">Reference proteome</keyword>
<dbReference type="Proteomes" id="UP000243063">
    <property type="component" value="Chromosome I"/>
</dbReference>
<dbReference type="RefSeq" id="WP_090215718.1">
    <property type="nucleotide sequence ID" value="NZ_LT629780.1"/>
</dbReference>
<feature type="chain" id="PRO_5009276441" evidence="1">
    <location>
        <begin position="24"/>
        <end position="282"/>
    </location>
</feature>
<keyword evidence="1" id="KW-0732">Signal</keyword>
<dbReference type="InterPro" id="IPR014044">
    <property type="entry name" value="CAP_dom"/>
</dbReference>
<name>A0A1H2IA27_9GAMM</name>
<dbReference type="Gene3D" id="3.40.33.10">
    <property type="entry name" value="CAP"/>
    <property type="match status" value="1"/>
</dbReference>
<proteinExistence type="predicted"/>
<gene>
    <name evidence="3" type="ORF">SAMN05216580_2830</name>
</gene>
<evidence type="ECO:0000313" key="3">
    <source>
        <dbReference type="EMBL" id="SDU40845.1"/>
    </source>
</evidence>
<dbReference type="InterPro" id="IPR035940">
    <property type="entry name" value="CAP_sf"/>
</dbReference>
<feature type="domain" description="SCP" evidence="2">
    <location>
        <begin position="152"/>
        <end position="278"/>
    </location>
</feature>
<dbReference type="CDD" id="cd05379">
    <property type="entry name" value="CAP_bacterial"/>
    <property type="match status" value="1"/>
</dbReference>
<dbReference type="Pfam" id="PF00188">
    <property type="entry name" value="CAP"/>
    <property type="match status" value="1"/>
</dbReference>
<dbReference type="AlphaFoldDB" id="A0A1H2IA27"/>
<evidence type="ECO:0000259" key="2">
    <source>
        <dbReference type="Pfam" id="PF00188"/>
    </source>
</evidence>
<dbReference type="PANTHER" id="PTHR31157">
    <property type="entry name" value="SCP DOMAIN-CONTAINING PROTEIN"/>
    <property type="match status" value="1"/>
</dbReference>
<organism evidence="3 4">
    <name type="scientific">Geopseudomonas guangdongensis</name>
    <dbReference type="NCBI Taxonomy" id="1245526"/>
    <lineage>
        <taxon>Bacteria</taxon>
        <taxon>Pseudomonadati</taxon>
        <taxon>Pseudomonadota</taxon>
        <taxon>Gammaproteobacteria</taxon>
        <taxon>Pseudomonadales</taxon>
        <taxon>Pseudomonadaceae</taxon>
        <taxon>Geopseudomonas</taxon>
    </lineage>
</organism>